<protein>
    <submittedName>
        <fullName evidence="1">Uncharacterized protein</fullName>
    </submittedName>
</protein>
<gene>
    <name evidence="1" type="ORF">M9H77_35527</name>
</gene>
<keyword evidence="2" id="KW-1185">Reference proteome</keyword>
<accession>A0ACB9ZP87</accession>
<proteinExistence type="predicted"/>
<organism evidence="1 2">
    <name type="scientific">Catharanthus roseus</name>
    <name type="common">Madagascar periwinkle</name>
    <name type="synonym">Vinca rosea</name>
    <dbReference type="NCBI Taxonomy" id="4058"/>
    <lineage>
        <taxon>Eukaryota</taxon>
        <taxon>Viridiplantae</taxon>
        <taxon>Streptophyta</taxon>
        <taxon>Embryophyta</taxon>
        <taxon>Tracheophyta</taxon>
        <taxon>Spermatophyta</taxon>
        <taxon>Magnoliopsida</taxon>
        <taxon>eudicotyledons</taxon>
        <taxon>Gunneridae</taxon>
        <taxon>Pentapetalae</taxon>
        <taxon>asterids</taxon>
        <taxon>lamiids</taxon>
        <taxon>Gentianales</taxon>
        <taxon>Apocynaceae</taxon>
        <taxon>Rauvolfioideae</taxon>
        <taxon>Vinceae</taxon>
        <taxon>Catharanthinae</taxon>
        <taxon>Catharanthus</taxon>
    </lineage>
</organism>
<reference evidence="2" key="1">
    <citation type="journal article" date="2023" name="Nat. Plants">
        <title>Single-cell RNA sequencing provides a high-resolution roadmap for understanding the multicellular compartmentation of specialized metabolism.</title>
        <authorList>
            <person name="Sun S."/>
            <person name="Shen X."/>
            <person name="Li Y."/>
            <person name="Li Y."/>
            <person name="Wang S."/>
            <person name="Li R."/>
            <person name="Zhang H."/>
            <person name="Shen G."/>
            <person name="Guo B."/>
            <person name="Wei J."/>
            <person name="Xu J."/>
            <person name="St-Pierre B."/>
            <person name="Chen S."/>
            <person name="Sun C."/>
        </authorList>
    </citation>
    <scope>NUCLEOTIDE SEQUENCE [LARGE SCALE GENOMIC DNA]</scope>
</reference>
<comment type="caution">
    <text evidence="1">The sequence shown here is derived from an EMBL/GenBank/DDBJ whole genome shotgun (WGS) entry which is preliminary data.</text>
</comment>
<evidence type="ECO:0000313" key="1">
    <source>
        <dbReference type="EMBL" id="KAI5649522.1"/>
    </source>
</evidence>
<dbReference type="EMBL" id="CM044708">
    <property type="protein sequence ID" value="KAI5649522.1"/>
    <property type="molecule type" value="Genomic_DNA"/>
</dbReference>
<name>A0ACB9ZP87_CATRO</name>
<dbReference type="Proteomes" id="UP001060085">
    <property type="component" value="Linkage Group LG08"/>
</dbReference>
<sequence>MEQDRSWMCRRCVLGVRGLSSEFVNGIHRFIDWCISTNHGKEHEIRNTFVVILSSILRLGSHHRETAKWDGPEYQAKCEQASKNKVDGRNNEGPSKHTVVLARLLNGKLQRCHFSSHLLNDRRLIVRSIARCKCCDGIETESQSQLLRQICDDILSEICHVLNIIAYKFQRDTCRYPFTRLNQHELLPHELDIWIVKAVETFIKGIFSSKFLIGNVNCLMIRTSALGYCRTLSVDSSSYRLLYPKSRLVIQGKIKEKGLVFVKTVDRNHLHRSPNNTRNVQKNCLAWTSECKVMPCQSFRFYGTNFLSRNAFGSLFR</sequence>
<evidence type="ECO:0000313" key="2">
    <source>
        <dbReference type="Proteomes" id="UP001060085"/>
    </source>
</evidence>